<dbReference type="EMBL" id="NXLX01000012">
    <property type="protein sequence ID" value="RDU73253.1"/>
    <property type="molecule type" value="Genomic_DNA"/>
</dbReference>
<evidence type="ECO:0000256" key="5">
    <source>
        <dbReference type="ARBA" id="ARBA00022694"/>
    </source>
</evidence>
<dbReference type="InterPro" id="IPR027417">
    <property type="entry name" value="P-loop_NTPase"/>
</dbReference>
<keyword evidence="5" id="KW-0819">tRNA processing</keyword>
<evidence type="ECO:0000313" key="11">
    <source>
        <dbReference type="EMBL" id="RDU73253.1"/>
    </source>
</evidence>
<dbReference type="GO" id="GO:0005524">
    <property type="term" value="F:ATP binding"/>
    <property type="evidence" value="ECO:0007669"/>
    <property type="project" value="UniProtKB-KW"/>
</dbReference>
<name>A0A3D8J6Y6_9HELI</name>
<keyword evidence="4" id="KW-0963">Cytoplasm</keyword>
<keyword evidence="9" id="KW-0460">Magnesium</keyword>
<evidence type="ECO:0000256" key="9">
    <source>
        <dbReference type="ARBA" id="ARBA00022842"/>
    </source>
</evidence>
<evidence type="ECO:0000256" key="7">
    <source>
        <dbReference type="ARBA" id="ARBA00022741"/>
    </source>
</evidence>
<dbReference type="InterPro" id="IPR003442">
    <property type="entry name" value="T6A_TsaE"/>
</dbReference>
<dbReference type="GO" id="GO:0046872">
    <property type="term" value="F:metal ion binding"/>
    <property type="evidence" value="ECO:0007669"/>
    <property type="project" value="UniProtKB-KW"/>
</dbReference>
<organism evidence="11 12">
    <name type="scientific">Helicobacter anseris</name>
    <dbReference type="NCBI Taxonomy" id="375926"/>
    <lineage>
        <taxon>Bacteria</taxon>
        <taxon>Pseudomonadati</taxon>
        <taxon>Campylobacterota</taxon>
        <taxon>Epsilonproteobacteria</taxon>
        <taxon>Campylobacterales</taxon>
        <taxon>Helicobacteraceae</taxon>
        <taxon>Helicobacter</taxon>
    </lineage>
</organism>
<evidence type="ECO:0000256" key="1">
    <source>
        <dbReference type="ARBA" id="ARBA00004496"/>
    </source>
</evidence>
<comment type="caution">
    <text evidence="11">The sequence shown here is derived from an EMBL/GenBank/DDBJ whole genome shotgun (WGS) entry which is preliminary data.</text>
</comment>
<reference evidence="11 12" key="1">
    <citation type="submission" date="2018-04" db="EMBL/GenBank/DDBJ databases">
        <title>Novel Campyloabacter and Helicobacter Species and Strains.</title>
        <authorList>
            <person name="Mannion A.J."/>
            <person name="Shen Z."/>
            <person name="Fox J.G."/>
        </authorList>
    </citation>
    <scope>NUCLEOTIDE SEQUENCE [LARGE SCALE GENOMIC DNA]</scope>
    <source>
        <strain evidence="11 12">MIT 04-9362</strain>
    </source>
</reference>
<proteinExistence type="inferred from homology"/>
<dbReference type="RefSeq" id="WP_115579257.1">
    <property type="nucleotide sequence ID" value="NZ_NXLX01000012.1"/>
</dbReference>
<dbReference type="GO" id="GO:0005737">
    <property type="term" value="C:cytoplasm"/>
    <property type="evidence" value="ECO:0007669"/>
    <property type="project" value="UniProtKB-SubCell"/>
</dbReference>
<evidence type="ECO:0000256" key="2">
    <source>
        <dbReference type="ARBA" id="ARBA00007599"/>
    </source>
</evidence>
<keyword evidence="6" id="KW-0479">Metal-binding</keyword>
<gene>
    <name evidence="11" type="ORF">CQA57_05640</name>
</gene>
<sequence length="138" mass="16158">MFEKKLKENEIGEIFKILDKAIENNTRIILLQGDLASGKTTLVQQYIKSKNINLQATSPTFNLVQQYDNFYHYDLYHHSLEKFINLGLLEQLEDQNIHFIEWGEDGLANILKNSGYNYLTIKITKAQNYRIYKVIQNG</sequence>
<keyword evidence="11" id="KW-0808">Transferase</keyword>
<dbReference type="GO" id="GO:0016740">
    <property type="term" value="F:transferase activity"/>
    <property type="evidence" value="ECO:0007669"/>
    <property type="project" value="UniProtKB-KW"/>
</dbReference>
<evidence type="ECO:0000256" key="3">
    <source>
        <dbReference type="ARBA" id="ARBA00019010"/>
    </source>
</evidence>
<dbReference type="OrthoDB" id="9815896at2"/>
<evidence type="ECO:0000256" key="10">
    <source>
        <dbReference type="ARBA" id="ARBA00032441"/>
    </source>
</evidence>
<dbReference type="NCBIfam" id="TIGR00150">
    <property type="entry name" value="T6A_YjeE"/>
    <property type="match status" value="1"/>
</dbReference>
<dbReference type="Gene3D" id="3.40.50.300">
    <property type="entry name" value="P-loop containing nucleotide triphosphate hydrolases"/>
    <property type="match status" value="1"/>
</dbReference>
<dbReference type="SUPFAM" id="SSF52540">
    <property type="entry name" value="P-loop containing nucleoside triphosphate hydrolases"/>
    <property type="match status" value="1"/>
</dbReference>
<dbReference type="Pfam" id="PF02367">
    <property type="entry name" value="TsaE"/>
    <property type="match status" value="1"/>
</dbReference>
<comment type="subcellular location">
    <subcellularLocation>
        <location evidence="1">Cytoplasm</location>
    </subcellularLocation>
</comment>
<keyword evidence="12" id="KW-1185">Reference proteome</keyword>
<dbReference type="AlphaFoldDB" id="A0A3D8J6Y6"/>
<accession>A0A3D8J6Y6</accession>
<keyword evidence="8" id="KW-0067">ATP-binding</keyword>
<dbReference type="Proteomes" id="UP000256695">
    <property type="component" value="Unassembled WGS sequence"/>
</dbReference>
<evidence type="ECO:0000256" key="8">
    <source>
        <dbReference type="ARBA" id="ARBA00022840"/>
    </source>
</evidence>
<comment type="similarity">
    <text evidence="2">Belongs to the TsaE family.</text>
</comment>
<dbReference type="GO" id="GO:0002949">
    <property type="term" value="P:tRNA threonylcarbamoyladenosine modification"/>
    <property type="evidence" value="ECO:0007669"/>
    <property type="project" value="InterPro"/>
</dbReference>
<evidence type="ECO:0000256" key="4">
    <source>
        <dbReference type="ARBA" id="ARBA00022490"/>
    </source>
</evidence>
<evidence type="ECO:0000313" key="12">
    <source>
        <dbReference type="Proteomes" id="UP000256695"/>
    </source>
</evidence>
<protein>
    <recommendedName>
        <fullName evidence="3">tRNA threonylcarbamoyladenosine biosynthesis protein TsaE</fullName>
    </recommendedName>
    <alternativeName>
        <fullName evidence="10">t(6)A37 threonylcarbamoyladenosine biosynthesis protein TsaE</fullName>
    </alternativeName>
</protein>
<dbReference type="PANTHER" id="PTHR33540:SF2">
    <property type="entry name" value="TRNA THREONYLCARBAMOYLADENOSINE BIOSYNTHESIS PROTEIN TSAE"/>
    <property type="match status" value="1"/>
</dbReference>
<keyword evidence="7" id="KW-0547">Nucleotide-binding</keyword>
<dbReference type="PANTHER" id="PTHR33540">
    <property type="entry name" value="TRNA THREONYLCARBAMOYLADENOSINE BIOSYNTHESIS PROTEIN TSAE"/>
    <property type="match status" value="1"/>
</dbReference>
<evidence type="ECO:0000256" key="6">
    <source>
        <dbReference type="ARBA" id="ARBA00022723"/>
    </source>
</evidence>